<keyword evidence="1" id="KW-0496">Mitochondrion</keyword>
<organism evidence="1">
    <name type="scientific">Picea glauca</name>
    <name type="common">White spruce</name>
    <name type="synonym">Pinus glauca</name>
    <dbReference type="NCBI Taxonomy" id="3330"/>
    <lineage>
        <taxon>Eukaryota</taxon>
        <taxon>Viridiplantae</taxon>
        <taxon>Streptophyta</taxon>
        <taxon>Embryophyta</taxon>
        <taxon>Tracheophyta</taxon>
        <taxon>Spermatophyta</taxon>
        <taxon>Pinopsida</taxon>
        <taxon>Pinidae</taxon>
        <taxon>Conifers I</taxon>
        <taxon>Pinales</taxon>
        <taxon>Pinaceae</taxon>
        <taxon>Picea</taxon>
    </lineage>
</organism>
<geneLocation type="mitochondrion" evidence="1"/>
<accession>A0A117NIJ4</accession>
<dbReference type="EMBL" id="LKAM01000002">
    <property type="protein sequence ID" value="KUM50033.1"/>
    <property type="molecule type" value="Genomic_DNA"/>
</dbReference>
<evidence type="ECO:0000313" key="1">
    <source>
        <dbReference type="EMBL" id="KUM50033.1"/>
    </source>
</evidence>
<dbReference type="AlphaFoldDB" id="A0A117NIJ4"/>
<name>A0A117NIJ4_PICGL</name>
<sequence>MQLKRLKPGLLGKLKQAQLTRDLNNVPPPHLCIFICGRN</sequence>
<proteinExistence type="predicted"/>
<gene>
    <name evidence="1" type="ORF">ABT39_MTgene3261</name>
</gene>
<reference evidence="1" key="1">
    <citation type="journal article" date="2015" name="Genome Biol. Evol.">
        <title>Organellar Genomes of White Spruce (Picea glauca): Assembly and Annotation.</title>
        <authorList>
            <person name="Jackman S.D."/>
            <person name="Warren R.L."/>
            <person name="Gibb E.A."/>
            <person name="Vandervalk B.P."/>
            <person name="Mohamadi H."/>
            <person name="Chu J."/>
            <person name="Raymond A."/>
            <person name="Pleasance S."/>
            <person name="Coope R."/>
            <person name="Wildung M.R."/>
            <person name="Ritland C.E."/>
            <person name="Bousquet J."/>
            <person name="Jones S.J."/>
            <person name="Bohlmann J."/>
            <person name="Birol I."/>
        </authorList>
    </citation>
    <scope>NUCLEOTIDE SEQUENCE [LARGE SCALE GENOMIC DNA]</scope>
    <source>
        <tissue evidence="1">Flushing bud</tissue>
    </source>
</reference>
<comment type="caution">
    <text evidence="1">The sequence shown here is derived from an EMBL/GenBank/DDBJ whole genome shotgun (WGS) entry which is preliminary data.</text>
</comment>
<protein>
    <submittedName>
        <fullName evidence="1">Uncharacterized protein</fullName>
    </submittedName>
</protein>